<dbReference type="Pfam" id="PF13476">
    <property type="entry name" value="AAA_23"/>
    <property type="match status" value="1"/>
</dbReference>
<protein>
    <submittedName>
        <fullName evidence="3">DNA sulfur modification protein DndD</fullName>
    </submittedName>
</protein>
<name>A0A090W8W1_9FLAO</name>
<evidence type="ECO:0000313" key="5">
    <source>
        <dbReference type="Proteomes" id="UP000029646"/>
    </source>
</evidence>
<evidence type="ECO:0000313" key="2">
    <source>
        <dbReference type="EMBL" id="GAL69153.1"/>
    </source>
</evidence>
<organism evidence="3 5">
    <name type="scientific">Jejuia pallidilutea</name>
    <dbReference type="NCBI Taxonomy" id="504487"/>
    <lineage>
        <taxon>Bacteria</taxon>
        <taxon>Pseudomonadati</taxon>
        <taxon>Bacteroidota</taxon>
        <taxon>Flavobacteriia</taxon>
        <taxon>Flavobacteriales</taxon>
        <taxon>Flavobacteriaceae</taxon>
        <taxon>Jejuia</taxon>
    </lineage>
</organism>
<proteinExistence type="predicted"/>
<accession>A0A090W8W1</accession>
<dbReference type="Gene3D" id="3.40.50.300">
    <property type="entry name" value="P-loop containing nucleotide triphosphate hydrolases"/>
    <property type="match status" value="1"/>
</dbReference>
<dbReference type="InterPro" id="IPR038729">
    <property type="entry name" value="Rad50/SbcC_AAA"/>
</dbReference>
<dbReference type="SUPFAM" id="SSF52540">
    <property type="entry name" value="P-loop containing nucleoside triphosphate hydrolases"/>
    <property type="match status" value="1"/>
</dbReference>
<dbReference type="Proteomes" id="UP000029641">
    <property type="component" value="Unassembled WGS sequence"/>
</dbReference>
<evidence type="ECO:0000313" key="3">
    <source>
        <dbReference type="EMBL" id="GAL73391.1"/>
    </source>
</evidence>
<dbReference type="EMBL" id="BBNS01000058">
    <property type="protein sequence ID" value="GAL73391.1"/>
    <property type="molecule type" value="Genomic_DNA"/>
</dbReference>
<comment type="caution">
    <text evidence="3">The sequence shown here is derived from an EMBL/GenBank/DDBJ whole genome shotgun (WGS) entry which is preliminary data.</text>
</comment>
<dbReference type="eggNOG" id="COG1196">
    <property type="taxonomic scope" value="Bacteria"/>
</dbReference>
<dbReference type="GO" id="GO:0016887">
    <property type="term" value="F:ATP hydrolysis activity"/>
    <property type="evidence" value="ECO:0007669"/>
    <property type="project" value="InterPro"/>
</dbReference>
<feature type="domain" description="Rad50/SbcC-type AAA" evidence="1">
    <location>
        <begin position="6"/>
        <end position="157"/>
    </location>
</feature>
<dbReference type="EMBL" id="BBNR01000046">
    <property type="protein sequence ID" value="GAL69153.1"/>
    <property type="molecule type" value="Genomic_DNA"/>
</dbReference>
<evidence type="ECO:0000259" key="1">
    <source>
        <dbReference type="Pfam" id="PF13476"/>
    </source>
</evidence>
<dbReference type="GO" id="GO:0006302">
    <property type="term" value="P:double-strand break repair"/>
    <property type="evidence" value="ECO:0007669"/>
    <property type="project" value="InterPro"/>
</dbReference>
<dbReference type="AlphaFoldDB" id="A0A090W8W1"/>
<dbReference type="RefSeq" id="WP_238566346.1">
    <property type="nucleotide sequence ID" value="NZ_BBNR01000046.1"/>
</dbReference>
<dbReference type="Proteomes" id="UP000029646">
    <property type="component" value="Unassembled WGS sequence"/>
</dbReference>
<dbReference type="InterPro" id="IPR027417">
    <property type="entry name" value="P-loop_NTPase"/>
</dbReference>
<sequence length="177" mass="20399">MKFSNIKINNFRQYYNTVNIDLTTDTDQNIVVIGGRNGYGKTNFLLSIVWCLYGEKISQIDDNFKKEIQKEKNYSSFMQQSINWTAKKENKDTFSVSIEVSEIELPDLNKLNTNSDSVIITRTFNVTSMNETLSISDTNSSMEIFDDDSDKINFINDYIIPIDAAKFVFFDAEKSLK</sequence>
<evidence type="ECO:0000313" key="4">
    <source>
        <dbReference type="Proteomes" id="UP000029641"/>
    </source>
</evidence>
<gene>
    <name evidence="2" type="ORF">JCM19301_2334</name>
    <name evidence="3" type="ORF">JCM19302_3672</name>
</gene>
<reference evidence="4 5" key="1">
    <citation type="journal article" date="2014" name="Genome Announc.">
        <title>Draft Genome Sequence of Marine Flavobacterium Jejuia pallidilutea Strain 11shimoA1 and Pigmentation Mutants.</title>
        <authorList>
            <person name="Takatani N."/>
            <person name="Nakanishi M."/>
            <person name="Meirelles P."/>
            <person name="Mino S."/>
            <person name="Suda W."/>
            <person name="Oshima K."/>
            <person name="Hattori M."/>
            <person name="Ohkuma M."/>
            <person name="Hosokawa M."/>
            <person name="Miyashita K."/>
            <person name="Thompson F.L."/>
            <person name="Niwa A."/>
            <person name="Sawabe T."/>
            <person name="Sawabe T."/>
        </authorList>
    </citation>
    <scope>NUCLEOTIDE SEQUENCE [LARGE SCALE GENOMIC DNA]</scope>
    <source>
        <strain evidence="2 4">JCM 19301</strain>
        <strain evidence="3">JCM 19302</strain>
        <strain evidence="5">JCM19302</strain>
    </source>
</reference>